<dbReference type="EC" id="3.6.1.74" evidence="11"/>
<dbReference type="InterPro" id="IPR000719">
    <property type="entry name" value="Prot_kinase_dom"/>
</dbReference>
<evidence type="ECO:0000256" key="1">
    <source>
        <dbReference type="ARBA" id="ARBA00001946"/>
    </source>
</evidence>
<feature type="region of interest" description="Disordered" evidence="12">
    <location>
        <begin position="280"/>
        <end position="316"/>
    </location>
</feature>
<feature type="domain" description="Protein kinase" evidence="13">
    <location>
        <begin position="344"/>
        <end position="672"/>
    </location>
</feature>
<evidence type="ECO:0000256" key="3">
    <source>
        <dbReference type="ARBA" id="ARBA00006345"/>
    </source>
</evidence>
<evidence type="ECO:0000259" key="13">
    <source>
        <dbReference type="PROSITE" id="PS50011"/>
    </source>
</evidence>
<evidence type="ECO:0000256" key="5">
    <source>
        <dbReference type="ARBA" id="ARBA00022741"/>
    </source>
</evidence>
<dbReference type="GO" id="GO:0008168">
    <property type="term" value="F:methyltransferase activity"/>
    <property type="evidence" value="ECO:0007669"/>
    <property type="project" value="UniProtKB-KW"/>
</dbReference>
<evidence type="ECO:0000313" key="14">
    <source>
        <dbReference type="EMBL" id="WFD35343.1"/>
    </source>
</evidence>
<dbReference type="Proteomes" id="UP001219933">
    <property type="component" value="Chromosome 3"/>
</dbReference>
<dbReference type="SUPFAM" id="SSF55154">
    <property type="entry name" value="CYTH-like phosphatases"/>
    <property type="match status" value="1"/>
</dbReference>
<dbReference type="AlphaFoldDB" id="A0AAF0ER77"/>
<dbReference type="SUPFAM" id="SSF56112">
    <property type="entry name" value="Protein kinase-like (PK-like)"/>
    <property type="match status" value="1"/>
</dbReference>
<protein>
    <recommendedName>
        <fullName evidence="11">mRNA-capping enzyme subunit beta</fullName>
        <ecNumber evidence="11">3.6.1.74</ecNumber>
    </recommendedName>
    <alternativeName>
        <fullName evidence="11">mRNA 5'-phosphatase</fullName>
    </alternativeName>
    <alternativeName>
        <fullName evidence="11">mRNA 5'-triphosphate monophosphatase</fullName>
    </alternativeName>
</protein>
<evidence type="ECO:0000256" key="11">
    <source>
        <dbReference type="RuleBase" id="RU367053"/>
    </source>
</evidence>
<dbReference type="GO" id="GO:0140818">
    <property type="term" value="F:mRNA 5'-triphosphate monophosphatase activity"/>
    <property type="evidence" value="ECO:0007669"/>
    <property type="project" value="UniProtKB-EC"/>
</dbReference>
<dbReference type="InterPro" id="IPR040343">
    <property type="entry name" value="Cet1/Ctl1"/>
</dbReference>
<dbReference type="InterPro" id="IPR011009">
    <property type="entry name" value="Kinase-like_dom_sf"/>
</dbReference>
<feature type="compositionally biased region" description="Low complexity" evidence="12">
    <location>
        <begin position="94"/>
        <end position="105"/>
    </location>
</feature>
<dbReference type="EMBL" id="CP119879">
    <property type="protein sequence ID" value="WFD35343.1"/>
    <property type="molecule type" value="Genomic_DNA"/>
</dbReference>
<dbReference type="GO" id="GO:0004672">
    <property type="term" value="F:protein kinase activity"/>
    <property type="evidence" value="ECO:0007669"/>
    <property type="project" value="InterPro"/>
</dbReference>
<evidence type="ECO:0000256" key="12">
    <source>
        <dbReference type="SAM" id="MobiDB-lite"/>
    </source>
</evidence>
<dbReference type="PANTHER" id="PTHR28118">
    <property type="entry name" value="POLYNUCLEOTIDE 5'-TRIPHOSPHATASE-RELATED"/>
    <property type="match status" value="1"/>
</dbReference>
<dbReference type="Pfam" id="PF00069">
    <property type="entry name" value="Pkinase"/>
    <property type="match status" value="1"/>
</dbReference>
<dbReference type="CDD" id="cd07470">
    <property type="entry name" value="CYTH-like_mRNA_RTPase"/>
    <property type="match status" value="1"/>
</dbReference>
<evidence type="ECO:0000256" key="8">
    <source>
        <dbReference type="ARBA" id="ARBA00023242"/>
    </source>
</evidence>
<keyword evidence="7 10" id="KW-0067">ATP-binding</keyword>
<evidence type="ECO:0000256" key="4">
    <source>
        <dbReference type="ARBA" id="ARBA00022664"/>
    </source>
</evidence>
<dbReference type="PROSITE" id="PS00108">
    <property type="entry name" value="PROTEIN_KINASE_ST"/>
    <property type="match status" value="1"/>
</dbReference>
<comment type="function">
    <text evidence="11">First step of mRNA capping. Converts the 5'-triphosphate end of a nascent mRNA chain into a diphosphate end.</text>
</comment>
<sequence>MREGRSLENDGGAWDPGSSKSVPGRPPVIVPPASQQYNGALGISHIPSMPRSISVHSSDNDRPETSPITATSPECWASHSSGGATPPGLGISGLGRSSSVRSQRLWQDIDGKPLLPLPSPAINRPQNMQLDWEQEDQDPNSDTRSESSRTSAFFDTQPIIRSPKPPASKGISRSASTRKASTGIEQQVRRQRAVSSPNRGTEFSFSVYKSINGEPLSDQPQGSFLFPSDPLSLEPLSDADPHFPADSASVSSPTEHARRLEDLIPTAEYAALSTEAVTTKRAGMTRHVHGPSMSITKDSLLPSPSMPSPGMQKRGSLDVSEQLLRSLDTPSEREDEKTNRIGPYHITAKLGTGAFSKVVLAERIEGKPDIICGKPHRKVALKMIACEPWKSNERMRVSWVREVEVLKHVNHPSIVNFITSFRTPVHYTLVLEALDGGELFDVLAQHHGLIAQREWLVRRIFGELVSVVGWMHCNNLVHRDLKLENIMLTRPLFYQGAPPLRPSDLGSVPIVKITDFGLARFIENDTKLETRCGSEEYVAPELIIGKNYDGRRTDVWALGVVLYALLTGVLPFIEPPNEGTCMTSQISQRESHVDGSGRSDRDAKLRRAHLLRIAKGELCWPTGTNDESVDEPKSNPELRLVTPRARHVVSRFLERDALRRTTCWDLWKDPWITEGSFGGPEALPEAGSSIGSKYDGSVMLCVANEKSAFGELVPIPLDPRSAEGQKWLADNAYMYENMMMSMFGSDPLDGFAAVVADWIWKHGEGVPDLEIEAKIGTLVDRNTGTRVKLPVLTETIIEDMPHVRFESMMPMESHRLYNKLLNNAVQHSAIYPSGAKIRYAHHREIDSFYDEQLPSGQKVHLRVTRDARTGEVKPNGVISKRRIADLNIYVPAHKFDYRISINSETPMPLPPAQSKPVYVREKDRLTYTHQRFKVDLTQVTMREKERIHELEVEIVDTKELMNYGYNSRSSGRGAEWTRYDDIILVFLNNIRMIVRNHAYRG</sequence>
<dbReference type="GO" id="GO:0031533">
    <property type="term" value="C:mRNA capping enzyme complex"/>
    <property type="evidence" value="ECO:0007669"/>
    <property type="project" value="UniProtKB-UniRule"/>
</dbReference>
<dbReference type="GO" id="GO:0005524">
    <property type="term" value="F:ATP binding"/>
    <property type="evidence" value="ECO:0007669"/>
    <property type="project" value="UniProtKB-UniRule"/>
</dbReference>
<feature type="compositionally biased region" description="Polar residues" evidence="12">
    <location>
        <begin position="66"/>
        <end position="83"/>
    </location>
</feature>
<feature type="compositionally biased region" description="Polar residues" evidence="12">
    <location>
        <begin position="171"/>
        <end position="185"/>
    </location>
</feature>
<keyword evidence="14" id="KW-0489">Methyltransferase</keyword>
<dbReference type="PROSITE" id="PS00107">
    <property type="entry name" value="PROTEIN_KINASE_ATP"/>
    <property type="match status" value="1"/>
</dbReference>
<dbReference type="Gene3D" id="1.10.510.10">
    <property type="entry name" value="Transferase(Phosphotransferase) domain 1"/>
    <property type="match status" value="1"/>
</dbReference>
<dbReference type="PANTHER" id="PTHR28118:SF1">
    <property type="entry name" value="POLYNUCLEOTIDE 5'-TRIPHOSPHATASE CTL1-RELATED"/>
    <property type="match status" value="1"/>
</dbReference>
<dbReference type="InterPro" id="IPR017441">
    <property type="entry name" value="Protein_kinase_ATP_BS"/>
</dbReference>
<evidence type="ECO:0000256" key="9">
    <source>
        <dbReference type="ARBA" id="ARBA00047740"/>
    </source>
</evidence>
<proteinExistence type="inferred from homology"/>
<comment type="similarity">
    <text evidence="3 11">Belongs to the fungal TPase family.</text>
</comment>
<gene>
    <name evidence="14" type="ORF">MCUN1_002194</name>
</gene>
<feature type="region of interest" description="Disordered" evidence="12">
    <location>
        <begin position="1"/>
        <end position="199"/>
    </location>
</feature>
<reference evidence="14" key="1">
    <citation type="submission" date="2023-03" db="EMBL/GenBank/DDBJ databases">
        <title>Mating type loci evolution in Malassezia.</title>
        <authorList>
            <person name="Coelho M.A."/>
        </authorList>
    </citation>
    <scope>NUCLEOTIDE SEQUENCE</scope>
    <source>
        <strain evidence="14">CBS 11721</strain>
    </source>
</reference>
<comment type="subunit">
    <text evidence="11">Heterodimer. The mRNA-capping enzyme is composed of two separate chains alpha and beta, respectively a mRNA guanylyltransferase and an mRNA 5'-triphosphate monophosphatase.</text>
</comment>
<comment type="subcellular location">
    <subcellularLocation>
        <location evidence="2 11">Nucleus</location>
    </subcellularLocation>
</comment>
<keyword evidence="6 11" id="KW-0378">Hydrolase</keyword>
<keyword evidence="14" id="KW-0808">Transferase</keyword>
<evidence type="ECO:0000313" key="15">
    <source>
        <dbReference type="Proteomes" id="UP001219933"/>
    </source>
</evidence>
<evidence type="ECO:0000256" key="10">
    <source>
        <dbReference type="PROSITE-ProRule" id="PRU10141"/>
    </source>
</evidence>
<comment type="catalytic activity">
    <reaction evidence="9">
        <text>a 5'-end triphospho-ribonucleoside in mRNA + H2O = a 5'-end diphospho-ribonucleoside in mRNA + phosphate + H(+)</text>
        <dbReference type="Rhea" id="RHEA:67004"/>
        <dbReference type="Rhea" id="RHEA-COMP:17164"/>
        <dbReference type="Rhea" id="RHEA-COMP:17165"/>
        <dbReference type="ChEBI" id="CHEBI:15377"/>
        <dbReference type="ChEBI" id="CHEBI:15378"/>
        <dbReference type="ChEBI" id="CHEBI:43474"/>
        <dbReference type="ChEBI" id="CHEBI:167616"/>
        <dbReference type="ChEBI" id="CHEBI:167618"/>
        <dbReference type="EC" id="3.6.1.74"/>
    </reaction>
    <physiologicalReaction direction="left-to-right" evidence="9">
        <dbReference type="Rhea" id="RHEA:67005"/>
    </physiologicalReaction>
</comment>
<dbReference type="InterPro" id="IPR008271">
    <property type="entry name" value="Ser/Thr_kinase_AS"/>
</dbReference>
<dbReference type="InterPro" id="IPR004206">
    <property type="entry name" value="mRNA_triPase_Cet1"/>
</dbReference>
<dbReference type="GO" id="GO:0004651">
    <property type="term" value="F:polynucleotide 5'-phosphatase activity"/>
    <property type="evidence" value="ECO:0007669"/>
    <property type="project" value="UniProtKB-UniRule"/>
</dbReference>
<keyword evidence="4 11" id="KW-0507">mRNA processing</keyword>
<keyword evidence="11" id="KW-0506">mRNA capping</keyword>
<dbReference type="InterPro" id="IPR037009">
    <property type="entry name" value="mRNA_triPase_Cet1_sf"/>
</dbReference>
<dbReference type="GO" id="GO:0006370">
    <property type="term" value="P:7-methylguanosine mRNA capping"/>
    <property type="evidence" value="ECO:0007669"/>
    <property type="project" value="UniProtKB-UniRule"/>
</dbReference>
<evidence type="ECO:0000256" key="6">
    <source>
        <dbReference type="ARBA" id="ARBA00022801"/>
    </source>
</evidence>
<organism evidence="14 15">
    <name type="scientific">Malassezia cuniculi</name>
    <dbReference type="NCBI Taxonomy" id="948313"/>
    <lineage>
        <taxon>Eukaryota</taxon>
        <taxon>Fungi</taxon>
        <taxon>Dikarya</taxon>
        <taxon>Basidiomycota</taxon>
        <taxon>Ustilaginomycotina</taxon>
        <taxon>Malasseziomycetes</taxon>
        <taxon>Malasseziales</taxon>
        <taxon>Malasseziaceae</taxon>
        <taxon>Malassezia</taxon>
    </lineage>
</organism>
<dbReference type="Gene3D" id="3.20.100.10">
    <property type="entry name" value="mRNA triphosphatase Cet1-like"/>
    <property type="match status" value="1"/>
</dbReference>
<dbReference type="Pfam" id="PF02940">
    <property type="entry name" value="mRNA_triPase"/>
    <property type="match status" value="1"/>
</dbReference>
<evidence type="ECO:0000256" key="7">
    <source>
        <dbReference type="ARBA" id="ARBA00022840"/>
    </source>
</evidence>
<dbReference type="PROSITE" id="PS50011">
    <property type="entry name" value="PROTEIN_KINASE_DOM"/>
    <property type="match status" value="1"/>
</dbReference>
<keyword evidence="5 10" id="KW-0547">Nucleotide-binding</keyword>
<evidence type="ECO:0000256" key="2">
    <source>
        <dbReference type="ARBA" id="ARBA00004123"/>
    </source>
</evidence>
<name>A0AAF0ER77_9BASI</name>
<dbReference type="GO" id="GO:0032259">
    <property type="term" value="P:methylation"/>
    <property type="evidence" value="ECO:0007669"/>
    <property type="project" value="UniProtKB-KW"/>
</dbReference>
<comment type="cofactor">
    <cofactor evidence="1 11">
        <name>Mg(2+)</name>
        <dbReference type="ChEBI" id="CHEBI:18420"/>
    </cofactor>
</comment>
<feature type="region of interest" description="Disordered" evidence="12">
    <location>
        <begin position="212"/>
        <end position="257"/>
    </location>
</feature>
<keyword evidence="8 11" id="KW-0539">Nucleus</keyword>
<dbReference type="SMART" id="SM00220">
    <property type="entry name" value="S_TKc"/>
    <property type="match status" value="1"/>
</dbReference>
<dbReference type="InterPro" id="IPR033469">
    <property type="entry name" value="CYTH-like_dom_sf"/>
</dbReference>
<keyword evidence="15" id="KW-1185">Reference proteome</keyword>
<feature type="binding site" evidence="10">
    <location>
        <position position="382"/>
    </location>
    <ligand>
        <name>ATP</name>
        <dbReference type="ChEBI" id="CHEBI:30616"/>
    </ligand>
</feature>
<accession>A0AAF0ER77</accession>